<dbReference type="Pfam" id="PF00561">
    <property type="entry name" value="Abhydrolase_1"/>
    <property type="match status" value="1"/>
</dbReference>
<reference evidence="4 5" key="1">
    <citation type="journal article" date="2015" name="Genome Announc.">
        <title>Draft Genome Sequence and Gene Annotation of the Entomopathogenic Fungus Verticillium hemipterigenum.</title>
        <authorList>
            <person name="Horn F."/>
            <person name="Habel A."/>
            <person name="Scharf D.H."/>
            <person name="Dworschak J."/>
            <person name="Brakhage A.A."/>
            <person name="Guthke R."/>
            <person name="Hertweck C."/>
            <person name="Linde J."/>
        </authorList>
    </citation>
    <scope>NUCLEOTIDE SEQUENCE [LARGE SCALE GENOMIC DNA]</scope>
</reference>
<dbReference type="PANTHER" id="PTHR43248:SF2">
    <property type="entry name" value="PROLYL AMINOPEPTIDASE"/>
    <property type="match status" value="1"/>
</dbReference>
<dbReference type="HOGENOM" id="CLU_024518_2_1_1"/>
<gene>
    <name evidence="4" type="ORF">VHEMI10551</name>
</gene>
<accession>A0A0A1TSC9</accession>
<evidence type="ECO:0000259" key="3">
    <source>
        <dbReference type="Pfam" id="PF00561"/>
    </source>
</evidence>
<dbReference type="GO" id="GO:0008233">
    <property type="term" value="F:peptidase activity"/>
    <property type="evidence" value="ECO:0007669"/>
    <property type="project" value="InterPro"/>
</dbReference>
<organism evidence="4 5">
    <name type="scientific">[Torrubiella] hemipterigena</name>
    <dbReference type="NCBI Taxonomy" id="1531966"/>
    <lineage>
        <taxon>Eukaryota</taxon>
        <taxon>Fungi</taxon>
        <taxon>Dikarya</taxon>
        <taxon>Ascomycota</taxon>
        <taxon>Pezizomycotina</taxon>
        <taxon>Sordariomycetes</taxon>
        <taxon>Hypocreomycetidae</taxon>
        <taxon>Hypocreales</taxon>
        <taxon>Clavicipitaceae</taxon>
        <taxon>Clavicipitaceae incertae sedis</taxon>
        <taxon>'Torrubiella' clade</taxon>
    </lineage>
</organism>
<feature type="domain" description="AB hydrolase-1" evidence="3">
    <location>
        <begin position="92"/>
        <end position="216"/>
    </location>
</feature>
<dbReference type="SUPFAM" id="SSF53474">
    <property type="entry name" value="alpha/beta-Hydrolases"/>
    <property type="match status" value="1"/>
</dbReference>
<evidence type="ECO:0000256" key="1">
    <source>
        <dbReference type="ARBA" id="ARBA00010088"/>
    </source>
</evidence>
<keyword evidence="5" id="KW-1185">Reference proteome</keyword>
<dbReference type="InterPro" id="IPR051601">
    <property type="entry name" value="Serine_prot/Carboxylest_S33"/>
</dbReference>
<dbReference type="OrthoDB" id="1898734at2759"/>
<keyword evidence="2" id="KW-0378">Hydrolase</keyword>
<dbReference type="InterPro" id="IPR002410">
    <property type="entry name" value="Peptidase_S33"/>
</dbReference>
<dbReference type="GO" id="GO:0006508">
    <property type="term" value="P:proteolysis"/>
    <property type="evidence" value="ECO:0007669"/>
    <property type="project" value="InterPro"/>
</dbReference>
<evidence type="ECO:0000313" key="4">
    <source>
        <dbReference type="EMBL" id="CEJ95048.1"/>
    </source>
</evidence>
<dbReference type="AlphaFoldDB" id="A0A0A1TSC9"/>
<evidence type="ECO:0000313" key="5">
    <source>
        <dbReference type="Proteomes" id="UP000039046"/>
    </source>
</evidence>
<dbReference type="PRINTS" id="PR00793">
    <property type="entry name" value="PROAMNOPTASE"/>
</dbReference>
<sequence length="467" mass="52145">MIAKLPIPPATLLSTYSYLSPQALSVTEYTFQVPLDYANPDAGTITIFARSATKSERPLVPSDSPAPPRPYMVYLQGGPGFGCETPSEAPPTHEVLKRGYQIIYIDHRGTGMSTPVTAETLDKIASDVDGKVKYLKLLRQDNTVRDCEAIRKYLNKDLEGDKAQWSLLGQSYGGFIGLSYLSMHPEGLRECYFTGGMAPIGKTAEELYSVTFGHVEKRTDEYYAKFPQDIDSVKQIAAFIESQGGSIALPNGGKMTVPRFMTFGIIFGKHGGFDMLHEVVLRLKNSLDQFGFFVRPALQAFADFSEFDQCIIYAILHEAIYCDGPIATNWSAQRVGEKLDKYFWLKPGAVTANTEGPLYFSGEMIFPSHFDNFSGLQPLKEVAQKLAESTEWDYLYDQEQLKKNEVPVYAASYVSDMFVDFGFATNTANMTKNTQVFATNILYHNAIRPKTADVLVQLFKLRDDVMD</sequence>
<dbReference type="PANTHER" id="PTHR43248">
    <property type="entry name" value="2-SUCCINYL-6-HYDROXY-2,4-CYCLOHEXADIENE-1-CARBOXYLATE SYNTHASE"/>
    <property type="match status" value="1"/>
</dbReference>
<dbReference type="InterPro" id="IPR029058">
    <property type="entry name" value="AB_hydrolase_fold"/>
</dbReference>
<dbReference type="InterPro" id="IPR000073">
    <property type="entry name" value="AB_hydrolase_1"/>
</dbReference>
<evidence type="ECO:0000256" key="2">
    <source>
        <dbReference type="ARBA" id="ARBA00022801"/>
    </source>
</evidence>
<comment type="similarity">
    <text evidence="1">Belongs to the peptidase S33 family.</text>
</comment>
<dbReference type="Proteomes" id="UP000039046">
    <property type="component" value="Unassembled WGS sequence"/>
</dbReference>
<protein>
    <recommendedName>
        <fullName evidence="3">AB hydrolase-1 domain-containing protein</fullName>
    </recommendedName>
</protein>
<dbReference type="STRING" id="1531966.A0A0A1TSC9"/>
<name>A0A0A1TSC9_9HYPO</name>
<proteinExistence type="inferred from homology"/>
<dbReference type="EMBL" id="CDHN01000008">
    <property type="protein sequence ID" value="CEJ95048.1"/>
    <property type="molecule type" value="Genomic_DNA"/>
</dbReference>
<dbReference type="Gene3D" id="3.40.50.1820">
    <property type="entry name" value="alpha/beta hydrolase"/>
    <property type="match status" value="1"/>
</dbReference>